<keyword evidence="3" id="KW-1185">Reference proteome</keyword>
<feature type="region of interest" description="Disordered" evidence="1">
    <location>
        <begin position="1"/>
        <end position="41"/>
    </location>
</feature>
<dbReference type="Proteomes" id="UP000323506">
    <property type="component" value="Chromosome D07"/>
</dbReference>
<evidence type="ECO:0000313" key="3">
    <source>
        <dbReference type="Proteomes" id="UP000323506"/>
    </source>
</evidence>
<protein>
    <submittedName>
        <fullName evidence="2">Uncharacterized protein</fullName>
    </submittedName>
</protein>
<proteinExistence type="predicted"/>
<organism evidence="2 3">
    <name type="scientific">Gossypium darwinii</name>
    <name type="common">Darwin's cotton</name>
    <name type="synonym">Gossypium barbadense var. darwinii</name>
    <dbReference type="NCBI Taxonomy" id="34276"/>
    <lineage>
        <taxon>Eukaryota</taxon>
        <taxon>Viridiplantae</taxon>
        <taxon>Streptophyta</taxon>
        <taxon>Embryophyta</taxon>
        <taxon>Tracheophyta</taxon>
        <taxon>Spermatophyta</taxon>
        <taxon>Magnoliopsida</taxon>
        <taxon>eudicotyledons</taxon>
        <taxon>Gunneridae</taxon>
        <taxon>Pentapetalae</taxon>
        <taxon>rosids</taxon>
        <taxon>malvids</taxon>
        <taxon>Malvales</taxon>
        <taxon>Malvaceae</taxon>
        <taxon>Malvoideae</taxon>
        <taxon>Gossypium</taxon>
    </lineage>
</organism>
<sequence length="41" mass="4723">MTPMMRSQERKRRNLTTPFSPTLTTTEGPPSMKPRGGFRNE</sequence>
<evidence type="ECO:0000256" key="1">
    <source>
        <dbReference type="SAM" id="MobiDB-lite"/>
    </source>
</evidence>
<dbReference type="AlphaFoldDB" id="A0A5D2BZF8"/>
<reference evidence="2 3" key="1">
    <citation type="submission" date="2019-06" db="EMBL/GenBank/DDBJ databases">
        <title>WGS assembly of Gossypium darwinii.</title>
        <authorList>
            <person name="Chen Z.J."/>
            <person name="Sreedasyam A."/>
            <person name="Ando A."/>
            <person name="Song Q."/>
            <person name="De L."/>
            <person name="Hulse-Kemp A."/>
            <person name="Ding M."/>
            <person name="Ye W."/>
            <person name="Kirkbride R."/>
            <person name="Jenkins J."/>
            <person name="Plott C."/>
            <person name="Lovell J."/>
            <person name="Lin Y.-M."/>
            <person name="Vaughn R."/>
            <person name="Liu B."/>
            <person name="Li W."/>
            <person name="Simpson S."/>
            <person name="Scheffler B."/>
            <person name="Saski C."/>
            <person name="Grover C."/>
            <person name="Hu G."/>
            <person name="Conover J."/>
            <person name="Carlson J."/>
            <person name="Shu S."/>
            <person name="Boston L."/>
            <person name="Williams M."/>
            <person name="Peterson D."/>
            <person name="Mcgee K."/>
            <person name="Jones D."/>
            <person name="Wendel J."/>
            <person name="Stelly D."/>
            <person name="Grimwood J."/>
            <person name="Schmutz J."/>
        </authorList>
    </citation>
    <scope>NUCLEOTIDE SEQUENCE [LARGE SCALE GENOMIC DNA]</scope>
    <source>
        <strain evidence="2">1808015.09</strain>
    </source>
</reference>
<dbReference type="EMBL" id="CM017707">
    <property type="protein sequence ID" value="TYG61908.1"/>
    <property type="molecule type" value="Genomic_DNA"/>
</dbReference>
<feature type="compositionally biased region" description="Low complexity" evidence="1">
    <location>
        <begin position="15"/>
        <end position="26"/>
    </location>
</feature>
<evidence type="ECO:0000313" key="2">
    <source>
        <dbReference type="EMBL" id="TYG61908.1"/>
    </source>
</evidence>
<gene>
    <name evidence="2" type="ORF">ES288_D07G186700v1</name>
</gene>
<accession>A0A5D2BZF8</accession>
<name>A0A5D2BZF8_GOSDA</name>